<proteinExistence type="predicted"/>
<keyword evidence="3" id="KW-1185">Reference proteome</keyword>
<dbReference type="PROSITE" id="PS51412">
    <property type="entry name" value="MACPF_2"/>
    <property type="match status" value="1"/>
</dbReference>
<dbReference type="AlphaFoldDB" id="A0A9W2Z1D7"/>
<dbReference type="Proteomes" id="UP001165740">
    <property type="component" value="Chromosome 15"/>
</dbReference>
<dbReference type="OMA" id="EAMSAYP"/>
<evidence type="ECO:0000256" key="1">
    <source>
        <dbReference type="SAM" id="SignalP"/>
    </source>
</evidence>
<dbReference type="InterPro" id="IPR020864">
    <property type="entry name" value="MACPF"/>
</dbReference>
<dbReference type="Pfam" id="PF16977">
    <property type="entry name" value="ApeC"/>
    <property type="match status" value="1"/>
</dbReference>
<gene>
    <name evidence="4" type="primary">LOC106079745</name>
</gene>
<dbReference type="OrthoDB" id="5954510at2759"/>
<keyword evidence="1" id="KW-0732">Signal</keyword>
<dbReference type="InterPro" id="IPR031569">
    <property type="entry name" value="ApeC"/>
</dbReference>
<dbReference type="RefSeq" id="XP_055868815.1">
    <property type="nucleotide sequence ID" value="XM_056012840.1"/>
</dbReference>
<dbReference type="PANTHER" id="PTHR19324:SF33">
    <property type="entry name" value="MUCIN-5AC"/>
    <property type="match status" value="1"/>
</dbReference>
<name>A0A9W2Z1D7_BIOGL</name>
<evidence type="ECO:0000313" key="4">
    <source>
        <dbReference type="RefSeq" id="XP_055868815.1"/>
    </source>
</evidence>
<evidence type="ECO:0000313" key="3">
    <source>
        <dbReference type="Proteomes" id="UP001165740"/>
    </source>
</evidence>
<protein>
    <submittedName>
        <fullName evidence="4">Uncharacterized protein LOC106079745</fullName>
    </submittedName>
</protein>
<accession>A0A9W2Z1D7</accession>
<feature type="chain" id="PRO_5040995120" evidence="1">
    <location>
        <begin position="17"/>
        <end position="565"/>
    </location>
</feature>
<dbReference type="GeneID" id="106079745"/>
<reference evidence="4" key="1">
    <citation type="submission" date="2025-08" db="UniProtKB">
        <authorList>
            <consortium name="RefSeq"/>
        </authorList>
    </citation>
    <scope>IDENTIFICATION</scope>
</reference>
<evidence type="ECO:0000259" key="2">
    <source>
        <dbReference type="PROSITE" id="PS51412"/>
    </source>
</evidence>
<sequence>MYFFVLLLCLVPKIEADFTLSYFKPWIGVGYNLVKANPSVGNDASQATDPGFYATRRILRVTGASSNDTSSQNSTGPTEVEWVQRQSCSNGAVERTFYSGRSYQQKLLEQIKVDSQNDLDIQGLAFVESDQYKRVVRETSGPSGNVLHDITTQCTLGTLRYKTELLDTPLIEPTFAHALCSLPSTYSLQPYVQFIQNWGTHVVISFDYGYSVMTEKGGSKSEFITALLVSNNPAVRNSGAYKNYTESYSIPAEEIGNYDSQHLQFGVETQTVKRGSQQNPEPITLVLLPISEVVMSLHWSSSVLPADCPANLLSLLPQYGANLKMAVTEYAKTFTAPTNDPTSFVIPLAWPASQFGLLQPKAGCSSDGLTRWEYGSREFTPEYYFTHNSFSNPLNLAGEFNNQRIVEQFCVKTTGTEAPDWPKGSYCIHRYSPACPAGFLSGWVYWDDEDGNDNHDKVNGTLPAGEYGADTKMYFCCRMDSPATKKILLPHRSPFYLLRYGGSCQQVYGMVVSEEYVTFDTEDTFNQNNDQHSPPYPDDGSLDNITFRLCYYQPTLPPHVDVAVG</sequence>
<feature type="domain" description="MACPF" evidence="2">
    <location>
        <begin position="10"/>
        <end position="352"/>
    </location>
</feature>
<dbReference type="Pfam" id="PF01823">
    <property type="entry name" value="MACPF"/>
    <property type="match status" value="1"/>
</dbReference>
<organism evidence="3 4">
    <name type="scientific">Biomphalaria glabrata</name>
    <name type="common">Bloodfluke planorb</name>
    <name type="synonym">Freshwater snail</name>
    <dbReference type="NCBI Taxonomy" id="6526"/>
    <lineage>
        <taxon>Eukaryota</taxon>
        <taxon>Metazoa</taxon>
        <taxon>Spiralia</taxon>
        <taxon>Lophotrochozoa</taxon>
        <taxon>Mollusca</taxon>
        <taxon>Gastropoda</taxon>
        <taxon>Heterobranchia</taxon>
        <taxon>Euthyneura</taxon>
        <taxon>Panpulmonata</taxon>
        <taxon>Hygrophila</taxon>
        <taxon>Lymnaeoidea</taxon>
        <taxon>Planorbidae</taxon>
        <taxon>Biomphalaria</taxon>
    </lineage>
</organism>
<dbReference type="PANTHER" id="PTHR19324">
    <property type="entry name" value="PERFORIN-LIKE PROTEIN 1"/>
    <property type="match status" value="1"/>
</dbReference>
<feature type="signal peptide" evidence="1">
    <location>
        <begin position="1"/>
        <end position="16"/>
    </location>
</feature>
<dbReference type="SMART" id="SM00457">
    <property type="entry name" value="MACPF"/>
    <property type="match status" value="1"/>
</dbReference>